<organism evidence="1 2">
    <name type="scientific">Fusarium solani subsp. cucurbitae</name>
    <name type="common">Neocosmosporum cucurbitae</name>
    <dbReference type="NCBI Taxonomy" id="2747967"/>
    <lineage>
        <taxon>Eukaryota</taxon>
        <taxon>Fungi</taxon>
        <taxon>Dikarya</taxon>
        <taxon>Ascomycota</taxon>
        <taxon>Pezizomycotina</taxon>
        <taxon>Sordariomycetes</taxon>
        <taxon>Hypocreomycetidae</taxon>
        <taxon>Hypocreales</taxon>
        <taxon>Nectriaceae</taxon>
        <taxon>Fusarium</taxon>
        <taxon>Fusarium solani species complex</taxon>
    </lineage>
</organism>
<reference evidence="1" key="1">
    <citation type="submission" date="2021-11" db="EMBL/GenBank/DDBJ databases">
        <title>Fusarium solani-melongenae Genome sequencing and assembly.</title>
        <authorList>
            <person name="Xie S."/>
            <person name="Huang L."/>
            <person name="Zhang X."/>
        </authorList>
    </citation>
    <scope>NUCLEOTIDE SEQUENCE</scope>
    <source>
        <strain evidence="1">CRI 24-3</strain>
    </source>
</reference>
<name>A0ACD3YZ71_FUSSC</name>
<protein>
    <submittedName>
        <fullName evidence="1">Uncharacterized protein</fullName>
    </submittedName>
</protein>
<evidence type="ECO:0000313" key="2">
    <source>
        <dbReference type="Proteomes" id="UP000830768"/>
    </source>
</evidence>
<proteinExistence type="predicted"/>
<keyword evidence="2" id="KW-1185">Reference proteome</keyword>
<dbReference type="EMBL" id="CP090033">
    <property type="protein sequence ID" value="UPK94201.1"/>
    <property type="molecule type" value="Genomic_DNA"/>
</dbReference>
<dbReference type="Proteomes" id="UP000830768">
    <property type="component" value="Chromosome 4"/>
</dbReference>
<gene>
    <name evidence="1" type="ORF">LCI18_005136</name>
</gene>
<sequence>MMQAHRPSCWINNAGFPGKQRLPSKKPSLKQAVPYSSAMYPDVSRLVNMLGRLRTRVGTTSHDKSGPDADASSEHDIEAGSENELENGLLSIANLCQRDVMYMLTPKLTGQSMYLIHTDIIRLRELWQQVEHARATGSDRLAEITSDYRKLHFEHFQLVHLLRETVKLRSPPKKFFGRFQAVLEHCLRGPDAALHTGIREDWAMLHDLDLPDVWARNAAEYQWGEFLLQLFGSKFDHDKGVTSMEYPIGVFVVLVSALVNCGMAAFLGVPVALQALDVTSPTVYVGAYIAFLFVFGIVIQLSMPGYVVQLVLSLAYAAVLVANMKNSDA</sequence>
<evidence type="ECO:0000313" key="1">
    <source>
        <dbReference type="EMBL" id="UPK94201.1"/>
    </source>
</evidence>
<accession>A0ACD3YZ71</accession>